<dbReference type="GO" id="GO:0040001">
    <property type="term" value="P:establishment of mitotic spindle localization"/>
    <property type="evidence" value="ECO:0007669"/>
    <property type="project" value="TreeGrafter"/>
</dbReference>
<protein>
    <recommendedName>
        <fullName evidence="2">TOG domain-containing protein</fullName>
    </recommendedName>
</protein>
<dbReference type="GO" id="GO:0045180">
    <property type="term" value="C:basal cortex"/>
    <property type="evidence" value="ECO:0007669"/>
    <property type="project" value="TreeGrafter"/>
</dbReference>
<feature type="region of interest" description="Disordered" evidence="1">
    <location>
        <begin position="48"/>
        <end position="83"/>
    </location>
</feature>
<dbReference type="GO" id="GO:0008017">
    <property type="term" value="F:microtubule binding"/>
    <property type="evidence" value="ECO:0007669"/>
    <property type="project" value="TreeGrafter"/>
</dbReference>
<gene>
    <name evidence="3" type="ORF">RRG08_066990</name>
</gene>
<organism evidence="3 4">
    <name type="scientific">Elysia crispata</name>
    <name type="common">lettuce slug</name>
    <dbReference type="NCBI Taxonomy" id="231223"/>
    <lineage>
        <taxon>Eukaryota</taxon>
        <taxon>Metazoa</taxon>
        <taxon>Spiralia</taxon>
        <taxon>Lophotrochozoa</taxon>
        <taxon>Mollusca</taxon>
        <taxon>Gastropoda</taxon>
        <taxon>Heterobranchia</taxon>
        <taxon>Euthyneura</taxon>
        <taxon>Panpulmonata</taxon>
        <taxon>Sacoglossa</taxon>
        <taxon>Placobranchoidea</taxon>
        <taxon>Plakobranchidae</taxon>
        <taxon>Elysia</taxon>
    </lineage>
</organism>
<feature type="compositionally biased region" description="Low complexity" evidence="1">
    <location>
        <begin position="330"/>
        <end position="340"/>
    </location>
</feature>
<dbReference type="GO" id="GO:0072686">
    <property type="term" value="C:mitotic spindle"/>
    <property type="evidence" value="ECO:0007669"/>
    <property type="project" value="TreeGrafter"/>
</dbReference>
<proteinExistence type="predicted"/>
<evidence type="ECO:0000259" key="2">
    <source>
        <dbReference type="SMART" id="SM01349"/>
    </source>
</evidence>
<feature type="domain" description="TOG" evidence="2">
    <location>
        <begin position="102"/>
        <end position="338"/>
    </location>
</feature>
<dbReference type="SMART" id="SM01349">
    <property type="entry name" value="TOG"/>
    <property type="match status" value="1"/>
</dbReference>
<dbReference type="Gene3D" id="1.25.10.10">
    <property type="entry name" value="Leucine-rich Repeat Variant"/>
    <property type="match status" value="1"/>
</dbReference>
<dbReference type="AlphaFoldDB" id="A0AAE0Z9U8"/>
<reference evidence="3" key="1">
    <citation type="journal article" date="2023" name="G3 (Bethesda)">
        <title>A reference genome for the long-term kleptoplast-retaining sea slug Elysia crispata morphotype clarki.</title>
        <authorList>
            <person name="Eastman K.E."/>
            <person name="Pendleton A.L."/>
            <person name="Shaikh M.A."/>
            <person name="Suttiyut T."/>
            <person name="Ogas R."/>
            <person name="Tomko P."/>
            <person name="Gavelis G."/>
            <person name="Widhalm J.R."/>
            <person name="Wisecaver J.H."/>
        </authorList>
    </citation>
    <scope>NUCLEOTIDE SEQUENCE</scope>
    <source>
        <strain evidence="3">ECLA1</strain>
    </source>
</reference>
<dbReference type="InterPro" id="IPR011989">
    <property type="entry name" value="ARM-like"/>
</dbReference>
<sequence length="586" mass="63223">MSERAVYRAEDHGSEKTARVFLLSEYSPTRGSSSSHVDETDFAFVKPASSKPLQRKASSVSGSSSKGGVPRRPSASTTSAGGSGAVDEELFIKSFEDVPPVKIFSSRDVQEHMQKAKDVLSDSSCMWEKRIDNCKVLRALLISGAADYDDFFQSLRTLESAFIMVVKDLRSQVVREGCITIAYLSQQLGSKFDHFAEAVLPSLLNLIPNSAKVMSTSGMVCIRFIMQFVHTNRLIPIICGSTTSKSNIIRRACLEFVNQLLHSWPTHCLEKHIALLQESIKRGISDADSEARVHSRKAFWGFADHFKSQADALLNSLDASKQKLLQGEVSNSSSSSSLNNGDHHQARPRARSRAASEERSGAGGGGSSGYGYSHGSSTLRKASQRISSSKSDAGDVRIITPRARAVASNGVSSSGYGQNHHHQGYTSHNQHYNTIGHSRSRTAGSSARSVGGGGTSTLGRGGASSNFLEVPAPLARSSSAADVSSTSSSMPAGEVRRCTTPKPRATILSAARMAKGSASSLQLMSWKVLLARNRACNDVQRMKELSNLRPPPLLGINWRHGMKDRSYTSFIPRCCSVTFTGPVEVS</sequence>
<feature type="compositionally biased region" description="Polar residues" evidence="1">
    <location>
        <begin position="378"/>
        <end position="391"/>
    </location>
</feature>
<feature type="region of interest" description="Disordered" evidence="1">
    <location>
        <begin position="434"/>
        <end position="499"/>
    </location>
</feature>
<dbReference type="Pfam" id="PF12348">
    <property type="entry name" value="CLASP_N"/>
    <property type="match status" value="1"/>
</dbReference>
<dbReference type="GO" id="GO:0005815">
    <property type="term" value="C:microtubule organizing center"/>
    <property type="evidence" value="ECO:0007669"/>
    <property type="project" value="TreeGrafter"/>
</dbReference>
<dbReference type="EMBL" id="JAWDGP010004303">
    <property type="protein sequence ID" value="KAK3765444.1"/>
    <property type="molecule type" value="Genomic_DNA"/>
</dbReference>
<feature type="compositionally biased region" description="Low complexity" evidence="1">
    <location>
        <begin position="475"/>
        <end position="492"/>
    </location>
</feature>
<feature type="compositionally biased region" description="Gly residues" evidence="1">
    <location>
        <begin position="450"/>
        <end position="462"/>
    </location>
</feature>
<dbReference type="PANTHER" id="PTHR21567:SF9">
    <property type="entry name" value="CLIP-ASSOCIATING PROTEIN"/>
    <property type="match status" value="1"/>
</dbReference>
<dbReference type="Proteomes" id="UP001283361">
    <property type="component" value="Unassembled WGS sequence"/>
</dbReference>
<evidence type="ECO:0000313" key="4">
    <source>
        <dbReference type="Proteomes" id="UP001283361"/>
    </source>
</evidence>
<dbReference type="InterPro" id="IPR016024">
    <property type="entry name" value="ARM-type_fold"/>
</dbReference>
<evidence type="ECO:0000313" key="3">
    <source>
        <dbReference type="EMBL" id="KAK3765444.1"/>
    </source>
</evidence>
<feature type="compositionally biased region" description="Low complexity" evidence="1">
    <location>
        <begin position="55"/>
        <end position="80"/>
    </location>
</feature>
<dbReference type="InterPro" id="IPR034085">
    <property type="entry name" value="TOG"/>
</dbReference>
<dbReference type="GO" id="GO:0000776">
    <property type="term" value="C:kinetochore"/>
    <property type="evidence" value="ECO:0007669"/>
    <property type="project" value="TreeGrafter"/>
</dbReference>
<dbReference type="GO" id="GO:0005881">
    <property type="term" value="C:cytoplasmic microtubule"/>
    <property type="evidence" value="ECO:0007669"/>
    <property type="project" value="TreeGrafter"/>
</dbReference>
<comment type="caution">
    <text evidence="3">The sequence shown here is derived from an EMBL/GenBank/DDBJ whole genome shotgun (WGS) entry which is preliminary data.</text>
</comment>
<dbReference type="InterPro" id="IPR024395">
    <property type="entry name" value="CLASP_N_dom"/>
</dbReference>
<dbReference type="GO" id="GO:0005876">
    <property type="term" value="C:spindle microtubule"/>
    <property type="evidence" value="ECO:0007669"/>
    <property type="project" value="TreeGrafter"/>
</dbReference>
<dbReference type="SUPFAM" id="SSF48371">
    <property type="entry name" value="ARM repeat"/>
    <property type="match status" value="1"/>
</dbReference>
<feature type="region of interest" description="Disordered" evidence="1">
    <location>
        <begin position="325"/>
        <end position="400"/>
    </location>
</feature>
<dbReference type="PANTHER" id="PTHR21567">
    <property type="entry name" value="CLASP"/>
    <property type="match status" value="1"/>
</dbReference>
<dbReference type="GO" id="GO:0090307">
    <property type="term" value="P:mitotic spindle assembly"/>
    <property type="evidence" value="ECO:0007669"/>
    <property type="project" value="TreeGrafter"/>
</dbReference>
<evidence type="ECO:0000256" key="1">
    <source>
        <dbReference type="SAM" id="MobiDB-lite"/>
    </source>
</evidence>
<name>A0AAE0Z9U8_9GAST</name>
<keyword evidence="4" id="KW-1185">Reference proteome</keyword>
<dbReference type="FunFam" id="1.25.10.10:FF:000005">
    <property type="entry name" value="CLIP-associating protein 1 isoform 2"/>
    <property type="match status" value="1"/>
</dbReference>
<accession>A0AAE0Z9U8</accession>